<dbReference type="GO" id="GO:0005525">
    <property type="term" value="F:GTP binding"/>
    <property type="evidence" value="ECO:0007669"/>
    <property type="project" value="TreeGrafter"/>
</dbReference>
<dbReference type="AlphaFoldDB" id="A0AAD8LYS5"/>
<dbReference type="InterPro" id="IPR043133">
    <property type="entry name" value="GTP-CH-I_C/QueF"/>
</dbReference>
<dbReference type="GO" id="GO:0006729">
    <property type="term" value="P:tetrahydrobiopterin biosynthetic process"/>
    <property type="evidence" value="ECO:0007669"/>
    <property type="project" value="TreeGrafter"/>
</dbReference>
<organism evidence="10 11">
    <name type="scientific">Heracleum sosnowskyi</name>
    <dbReference type="NCBI Taxonomy" id="360622"/>
    <lineage>
        <taxon>Eukaryota</taxon>
        <taxon>Viridiplantae</taxon>
        <taxon>Streptophyta</taxon>
        <taxon>Embryophyta</taxon>
        <taxon>Tracheophyta</taxon>
        <taxon>Spermatophyta</taxon>
        <taxon>Magnoliopsida</taxon>
        <taxon>eudicotyledons</taxon>
        <taxon>Gunneridae</taxon>
        <taxon>Pentapetalae</taxon>
        <taxon>asterids</taxon>
        <taxon>campanulids</taxon>
        <taxon>Apiales</taxon>
        <taxon>Apiaceae</taxon>
        <taxon>Apioideae</taxon>
        <taxon>apioid superclade</taxon>
        <taxon>Tordylieae</taxon>
        <taxon>Tordyliinae</taxon>
        <taxon>Heracleum</taxon>
    </lineage>
</organism>
<dbReference type="Pfam" id="PF01227">
    <property type="entry name" value="GTP_cyclohydroI"/>
    <property type="match status" value="2"/>
</dbReference>
<feature type="coiled-coil region" evidence="7">
    <location>
        <begin position="22"/>
        <end position="49"/>
    </location>
</feature>
<dbReference type="EMBL" id="JAUIZM010000024">
    <property type="protein sequence ID" value="KAK1351823.1"/>
    <property type="molecule type" value="Genomic_DNA"/>
</dbReference>
<feature type="domain" description="GTP cyclohydrolase I" evidence="8">
    <location>
        <begin position="281"/>
        <end position="464"/>
    </location>
</feature>
<dbReference type="GO" id="GO:0003934">
    <property type="term" value="F:GTP cyclohydrolase I activity"/>
    <property type="evidence" value="ECO:0007669"/>
    <property type="project" value="UniProtKB-EC"/>
</dbReference>
<dbReference type="PANTHER" id="PTHR11109:SF7">
    <property type="entry name" value="GTP CYCLOHYDROLASE 1"/>
    <property type="match status" value="1"/>
</dbReference>
<evidence type="ECO:0000256" key="1">
    <source>
        <dbReference type="ARBA" id="ARBA00005080"/>
    </source>
</evidence>
<dbReference type="InterPro" id="IPR043134">
    <property type="entry name" value="GTP-CH-I_N"/>
</dbReference>
<dbReference type="Gene3D" id="1.10.286.10">
    <property type="match status" value="2"/>
</dbReference>
<name>A0AAD8LYS5_9APIA</name>
<dbReference type="InterPro" id="IPR001474">
    <property type="entry name" value="GTP_CycHdrlase_I"/>
</dbReference>
<evidence type="ECO:0000256" key="5">
    <source>
        <dbReference type="ARBA" id="ARBA00022801"/>
    </source>
</evidence>
<evidence type="ECO:0000256" key="3">
    <source>
        <dbReference type="ARBA" id="ARBA00012715"/>
    </source>
</evidence>
<dbReference type="GO" id="GO:0046654">
    <property type="term" value="P:tetrahydrofolate biosynthetic process"/>
    <property type="evidence" value="ECO:0007669"/>
    <property type="project" value="InterPro"/>
</dbReference>
<evidence type="ECO:0000256" key="6">
    <source>
        <dbReference type="ARBA" id="ARBA00030854"/>
    </source>
</evidence>
<dbReference type="PANTHER" id="PTHR11109">
    <property type="entry name" value="GTP CYCLOHYDROLASE I"/>
    <property type="match status" value="1"/>
</dbReference>
<feature type="domain" description="GTP cyclohydrolase I" evidence="8">
    <location>
        <begin position="46"/>
        <end position="198"/>
    </location>
</feature>
<dbReference type="EMBL" id="JAUIZM010000013">
    <property type="protein sequence ID" value="KAK1353179.1"/>
    <property type="molecule type" value="Genomic_DNA"/>
</dbReference>
<evidence type="ECO:0000313" key="9">
    <source>
        <dbReference type="EMBL" id="KAK1351823.1"/>
    </source>
</evidence>
<evidence type="ECO:0000313" key="10">
    <source>
        <dbReference type="EMBL" id="KAK1353179.1"/>
    </source>
</evidence>
<gene>
    <name evidence="10" type="ORF">POM88_052314</name>
    <name evidence="9" type="ORF">POM88_053964</name>
</gene>
<dbReference type="Gene3D" id="3.30.1130.10">
    <property type="match status" value="2"/>
</dbReference>
<reference evidence="10" key="1">
    <citation type="submission" date="2023-02" db="EMBL/GenBank/DDBJ databases">
        <title>Genome of toxic invasive species Heracleum sosnowskyi carries increased number of genes despite the absence of recent whole-genome duplications.</title>
        <authorList>
            <person name="Schelkunov M."/>
            <person name="Shtratnikova V."/>
            <person name="Makarenko M."/>
            <person name="Klepikova A."/>
            <person name="Omelchenko D."/>
            <person name="Novikova G."/>
            <person name="Obukhova E."/>
            <person name="Bogdanov V."/>
            <person name="Penin A."/>
            <person name="Logacheva M."/>
        </authorList>
    </citation>
    <scope>NUCLEOTIDE SEQUENCE</scope>
    <source>
        <strain evidence="10">Hsosn_3</strain>
        <tissue evidence="10">Leaf</tissue>
    </source>
</reference>
<evidence type="ECO:0000256" key="4">
    <source>
        <dbReference type="ARBA" id="ARBA00017272"/>
    </source>
</evidence>
<keyword evidence="11" id="KW-1185">Reference proteome</keyword>
<keyword evidence="5" id="KW-0378">Hydrolase</keyword>
<dbReference type="GO" id="GO:0008270">
    <property type="term" value="F:zinc ion binding"/>
    <property type="evidence" value="ECO:0007669"/>
    <property type="project" value="TreeGrafter"/>
</dbReference>
<evidence type="ECO:0000313" key="11">
    <source>
        <dbReference type="Proteomes" id="UP001237642"/>
    </source>
</evidence>
<comment type="caution">
    <text evidence="10">The sequence shown here is derived from an EMBL/GenBank/DDBJ whole genome shotgun (WGS) entry which is preliminary data.</text>
</comment>
<accession>A0AAD8LYS5</accession>
<dbReference type="EC" id="3.5.4.16" evidence="3"/>
<comment type="similarity">
    <text evidence="2">Belongs to the GTP cyclohydrolase I family.</text>
</comment>
<comment type="pathway">
    <text evidence="1">Cofactor biosynthesis; 7,8-dihydroneopterin triphosphate biosynthesis; 7,8-dihydroneopterin triphosphate from GTP: step 1/1.</text>
</comment>
<evidence type="ECO:0000256" key="2">
    <source>
        <dbReference type="ARBA" id="ARBA00008085"/>
    </source>
</evidence>
<dbReference type="SUPFAM" id="SSF55620">
    <property type="entry name" value="Tetrahydrobiopterin biosynthesis enzymes-like"/>
    <property type="match status" value="2"/>
</dbReference>
<keyword evidence="7" id="KW-0175">Coiled coil</keyword>
<protein>
    <recommendedName>
        <fullName evidence="4">GTP cyclohydrolase 1</fullName>
        <ecNumber evidence="3">3.5.4.16</ecNumber>
    </recommendedName>
    <alternativeName>
        <fullName evidence="6">GTP cyclohydrolase I</fullName>
    </alternativeName>
</protein>
<reference evidence="10" key="2">
    <citation type="submission" date="2023-05" db="EMBL/GenBank/DDBJ databases">
        <authorList>
            <person name="Schelkunov M.I."/>
        </authorList>
    </citation>
    <scope>NUCLEOTIDE SEQUENCE</scope>
    <source>
        <strain evidence="10">Hsosn_3</strain>
        <tissue evidence="10">Leaf</tissue>
    </source>
</reference>
<proteinExistence type="inferred from homology"/>
<dbReference type="FunFam" id="3.30.1130.10:FF:000007">
    <property type="entry name" value="GTP cyclohydrolase 1"/>
    <property type="match status" value="1"/>
</dbReference>
<dbReference type="InterPro" id="IPR020602">
    <property type="entry name" value="GTP_CycHdrlase_I_dom"/>
</dbReference>
<evidence type="ECO:0000259" key="8">
    <source>
        <dbReference type="Pfam" id="PF01227"/>
    </source>
</evidence>
<dbReference type="Proteomes" id="UP001237642">
    <property type="component" value="Unassembled WGS sequence"/>
</dbReference>
<sequence>MEGIVNGHFNVELEKGLKAGVCRELRIENRQEEEEEEVEEEKIDVIEDAVKVLLLGLGEDINREGLRKTPLRVAKALREGTRGYKLKVKDIVQSALFPEAGLESGVGHAGGVGGLVIVRDLDLFSYCESCLLPFQVKCHVGYVPSGQRVVGLSKLSRVADVFAKRLQDPQRLADDICSALHYGIMPTGVAVVLQCSHIHFSNFASAFLNSNHQRWFKVVVTSGSGVFENEKEDIWGEFLSLLRFRGINTEDSCSRVSGHGSWCPSQNISKMEPANVEMVNVVTSIIQSLGEDPLREELLGTPTCFVKWLMNFRNTDFEMKLHGVDRYGINLFKSNGDNGHTEESIQSELNLSIWSQCEHHLLPFHGVVHIGYFGTGIDAIGVSLLQSIVHFHGFKLQVQERLTRQIAETVSLLVGKDVMVVVECNHTCMISRGIEKFGSSTATMAVLGRFSTEPAARVKFLHSIPSPSASVV</sequence>
<dbReference type="GO" id="GO:0005737">
    <property type="term" value="C:cytoplasm"/>
    <property type="evidence" value="ECO:0007669"/>
    <property type="project" value="TreeGrafter"/>
</dbReference>
<evidence type="ECO:0000256" key="7">
    <source>
        <dbReference type="SAM" id="Coils"/>
    </source>
</evidence>